<keyword evidence="2" id="KW-1185">Reference proteome</keyword>
<protein>
    <submittedName>
        <fullName evidence="1">Uncharacterized protein</fullName>
    </submittedName>
</protein>
<evidence type="ECO:0000313" key="2">
    <source>
        <dbReference type="Proteomes" id="UP000479692"/>
    </source>
</evidence>
<dbReference type="EMBL" id="WOXT01000006">
    <property type="protein sequence ID" value="MUV15679.1"/>
    <property type="molecule type" value="Genomic_DNA"/>
</dbReference>
<name>A0A7C9LKP4_9GAMM</name>
<gene>
    <name evidence="1" type="ORF">GN331_15860</name>
</gene>
<dbReference type="AlphaFoldDB" id="A0A7C9LKP4"/>
<comment type="caution">
    <text evidence="1">The sequence shown here is derived from an EMBL/GenBank/DDBJ whole genome shotgun (WGS) entry which is preliminary data.</text>
</comment>
<accession>A0A7C9LKP4</accession>
<sequence>MYSYTIDDAIESPMTCTVDVTIDFPSGKRWLFFATPELLATVGDFVEGSQVRVHLGEKHMIVVSELTPAVIDAVLRDLMRQGDLERRTLPFSDD</sequence>
<evidence type="ECO:0000313" key="1">
    <source>
        <dbReference type="EMBL" id="MUV15679.1"/>
    </source>
</evidence>
<organism evidence="1 2">
    <name type="scientific">Noviluteimonas gilva</name>
    <dbReference type="NCBI Taxonomy" id="2682097"/>
    <lineage>
        <taxon>Bacteria</taxon>
        <taxon>Pseudomonadati</taxon>
        <taxon>Pseudomonadota</taxon>
        <taxon>Gammaproteobacteria</taxon>
        <taxon>Lysobacterales</taxon>
        <taxon>Lysobacteraceae</taxon>
        <taxon>Noviluteimonas</taxon>
    </lineage>
</organism>
<reference evidence="1 2" key="1">
    <citation type="submission" date="2019-12" db="EMBL/GenBank/DDBJ databases">
        <authorList>
            <person name="Xu J."/>
        </authorList>
    </citation>
    <scope>NUCLEOTIDE SEQUENCE [LARGE SCALE GENOMIC DNA]</scope>
    <source>
        <strain evidence="1 2">HX-5-24</strain>
    </source>
</reference>
<dbReference type="Proteomes" id="UP000479692">
    <property type="component" value="Unassembled WGS sequence"/>
</dbReference>
<proteinExistence type="predicted"/>
<dbReference type="RefSeq" id="WP_156643273.1">
    <property type="nucleotide sequence ID" value="NZ_WOXT01000006.1"/>
</dbReference>